<organism evidence="1 2">
    <name type="scientific">Bifidobacterium platyrrhinorum</name>
    <dbReference type="NCBI Taxonomy" id="2661628"/>
    <lineage>
        <taxon>Bacteria</taxon>
        <taxon>Bacillati</taxon>
        <taxon>Actinomycetota</taxon>
        <taxon>Actinomycetes</taxon>
        <taxon>Bifidobacteriales</taxon>
        <taxon>Bifidobacteriaceae</taxon>
        <taxon>Bifidobacterium</taxon>
    </lineage>
</organism>
<dbReference type="RefSeq" id="WP_163197211.1">
    <property type="nucleotide sequence ID" value="NZ_WHZV01000005.1"/>
</dbReference>
<evidence type="ECO:0000313" key="1">
    <source>
        <dbReference type="EMBL" id="NEG55470.1"/>
    </source>
</evidence>
<comment type="caution">
    <text evidence="1">The sequence shown here is derived from an EMBL/GenBank/DDBJ whole genome shotgun (WGS) entry which is preliminary data.</text>
</comment>
<protein>
    <submittedName>
        <fullName evidence="1">Uncharacterized protein</fullName>
    </submittedName>
</protein>
<name>A0A6L9SSD2_9BIFI</name>
<dbReference type="AlphaFoldDB" id="A0A6L9SSD2"/>
<gene>
    <name evidence="1" type="ORF">GFD21_06790</name>
</gene>
<dbReference type="Proteomes" id="UP000483293">
    <property type="component" value="Unassembled WGS sequence"/>
</dbReference>
<sequence length="148" mass="17155">MAETKTNETEEQRLPETWAELKREPWFKDVPQLAKPSKLTVGQSAAFAVTQQRLVERDRKLRDMGMFKPADKREDTWDEAEATVLIAEIIEYSNVFYRSIAKKPDEWDTWTEGRDFMNLYAVFTQLTMFYTNALGKSSDSKTPSTSAE</sequence>
<dbReference type="EMBL" id="WHZV01000005">
    <property type="protein sequence ID" value="NEG55470.1"/>
    <property type="molecule type" value="Genomic_DNA"/>
</dbReference>
<keyword evidence="2" id="KW-1185">Reference proteome</keyword>
<proteinExistence type="predicted"/>
<accession>A0A6L9SSD2</accession>
<evidence type="ECO:0000313" key="2">
    <source>
        <dbReference type="Proteomes" id="UP000483293"/>
    </source>
</evidence>
<reference evidence="1 2" key="1">
    <citation type="submission" date="2019-10" db="EMBL/GenBank/DDBJ databases">
        <title>Bifidobacterium from non-human primates.</title>
        <authorList>
            <person name="Modesto M."/>
        </authorList>
    </citation>
    <scope>NUCLEOTIDE SEQUENCE [LARGE SCALE GENOMIC DNA]</scope>
    <source>
        <strain evidence="1 2">SMA15</strain>
    </source>
</reference>